<keyword evidence="5 10" id="KW-0804">Transcription</keyword>
<dbReference type="Proteomes" id="UP000824890">
    <property type="component" value="Unassembled WGS sequence"/>
</dbReference>
<comment type="function">
    <text evidence="10">Transcription factor.</text>
</comment>
<gene>
    <name evidence="13" type="ORF">HID58_039815</name>
</gene>
<evidence type="ECO:0000256" key="9">
    <source>
        <dbReference type="RuleBase" id="RU000682"/>
    </source>
</evidence>
<dbReference type="InterPro" id="IPR045224">
    <property type="entry name" value="HDZip_class_I_plant"/>
</dbReference>
<proteinExistence type="inferred from homology"/>
<dbReference type="PANTHER" id="PTHR24326">
    <property type="entry name" value="HOMEOBOX-LEUCINE ZIPPER PROTEIN"/>
    <property type="match status" value="1"/>
</dbReference>
<comment type="subcellular location">
    <subcellularLocation>
        <location evidence="1 8 9">Nucleus</location>
    </subcellularLocation>
</comment>
<evidence type="ECO:0000313" key="13">
    <source>
        <dbReference type="EMBL" id="KAH0907988.1"/>
    </source>
</evidence>
<dbReference type="SMART" id="SM00389">
    <property type="entry name" value="HOX"/>
    <property type="match status" value="2"/>
</dbReference>
<dbReference type="PANTHER" id="PTHR24326:SF591">
    <property type="entry name" value="HOMEOBOX-LEUCINE ZIPPER PROTEIN ATHB-51-RELATED"/>
    <property type="match status" value="1"/>
</dbReference>
<feature type="DNA-binding region" description="Homeobox" evidence="8">
    <location>
        <begin position="78"/>
        <end position="137"/>
    </location>
</feature>
<dbReference type="InterPro" id="IPR001356">
    <property type="entry name" value="HD"/>
</dbReference>
<organism evidence="13 14">
    <name type="scientific">Brassica napus</name>
    <name type="common">Rape</name>
    <dbReference type="NCBI Taxonomy" id="3708"/>
    <lineage>
        <taxon>Eukaryota</taxon>
        <taxon>Viridiplantae</taxon>
        <taxon>Streptophyta</taxon>
        <taxon>Embryophyta</taxon>
        <taxon>Tracheophyta</taxon>
        <taxon>Spermatophyta</taxon>
        <taxon>Magnoliopsida</taxon>
        <taxon>eudicotyledons</taxon>
        <taxon>Gunneridae</taxon>
        <taxon>Pentapetalae</taxon>
        <taxon>rosids</taxon>
        <taxon>malvids</taxon>
        <taxon>Brassicales</taxon>
        <taxon>Brassicaceae</taxon>
        <taxon>Brassiceae</taxon>
        <taxon>Brassica</taxon>
    </lineage>
</organism>
<evidence type="ECO:0000256" key="1">
    <source>
        <dbReference type="ARBA" id="ARBA00004123"/>
    </source>
</evidence>
<feature type="DNA-binding region" description="Homeobox" evidence="8">
    <location>
        <begin position="303"/>
        <end position="362"/>
    </location>
</feature>
<dbReference type="Gene3D" id="1.10.10.60">
    <property type="entry name" value="Homeodomain-like"/>
    <property type="match status" value="2"/>
</dbReference>
<dbReference type="SUPFAM" id="SSF46689">
    <property type="entry name" value="Homeodomain-like"/>
    <property type="match status" value="2"/>
</dbReference>
<dbReference type="CDD" id="cd00086">
    <property type="entry name" value="homeodomain"/>
    <property type="match status" value="2"/>
</dbReference>
<keyword evidence="11" id="KW-0175">Coiled coil</keyword>
<keyword evidence="2 10" id="KW-0805">Transcription regulation</keyword>
<keyword evidence="6 8" id="KW-0539">Nucleus</keyword>
<sequence>MDDKMEWTTTRNLENVRVAFMPPPWPESSSFNSLHSSNYDPYSGNSCTPTDAQIGPVISVPESEKIINAYQFPSYDNEMIKKKRLTSGQLASLERSFQEEIKLDSDRKLKLSRELGLQPRQIAVWFQNRRARWKAKQLEQLYDSLRQEYEVVSREKQMLHEEVKKLRALLRDQGLIKKQISGGEDMTEIPSVVIAHPRAENLNNNQINGENQIYVVDQYNNPMLITSSCWPPFPNVENMRVAFMPLQWLESNSSNSLQNFSYDPYAGNSSTPVLTQTGPVISVPESSEKITNACQYPSNDDEMIKKKQKLTTEQLASLEQSFQEDIKLDSDRKVKLSKELRLQPRQVAVWFQNRRARWRVKHLEESYNSLRKEYDVVSRQNQMLHDEVMNLRGVILKDHLMKRQMNLNNNQIAGGSQIYGTDQYNNPMCVASTCWPPLSSQQPYPW</sequence>
<evidence type="ECO:0000256" key="5">
    <source>
        <dbReference type="ARBA" id="ARBA00023163"/>
    </source>
</evidence>
<evidence type="ECO:0000313" key="14">
    <source>
        <dbReference type="Proteomes" id="UP000824890"/>
    </source>
</evidence>
<keyword evidence="4 8" id="KW-0371">Homeobox</keyword>
<evidence type="ECO:0000256" key="11">
    <source>
        <dbReference type="SAM" id="Coils"/>
    </source>
</evidence>
<evidence type="ECO:0000259" key="12">
    <source>
        <dbReference type="PROSITE" id="PS50071"/>
    </source>
</evidence>
<feature type="domain" description="Homeobox" evidence="12">
    <location>
        <begin position="76"/>
        <end position="136"/>
    </location>
</feature>
<dbReference type="EMBL" id="JAGKQM010000010">
    <property type="protein sequence ID" value="KAH0907988.1"/>
    <property type="molecule type" value="Genomic_DNA"/>
</dbReference>
<evidence type="ECO:0000256" key="3">
    <source>
        <dbReference type="ARBA" id="ARBA00023125"/>
    </source>
</evidence>
<dbReference type="PROSITE" id="PS50071">
    <property type="entry name" value="HOMEOBOX_2"/>
    <property type="match status" value="2"/>
</dbReference>
<protein>
    <recommendedName>
        <fullName evidence="10">Homeobox-leucine zipper protein</fullName>
    </recommendedName>
    <alternativeName>
        <fullName evidence="10">HD-ZIP protein</fullName>
    </alternativeName>
    <alternativeName>
        <fullName evidence="10">Homeodomain transcription factor</fullName>
    </alternativeName>
</protein>
<feature type="domain" description="Homeobox" evidence="12">
    <location>
        <begin position="301"/>
        <end position="361"/>
    </location>
</feature>
<keyword evidence="3 8" id="KW-0238">DNA-binding</keyword>
<dbReference type="PROSITE" id="PS00027">
    <property type="entry name" value="HOMEOBOX_1"/>
    <property type="match status" value="2"/>
</dbReference>
<evidence type="ECO:0000256" key="6">
    <source>
        <dbReference type="ARBA" id="ARBA00023242"/>
    </source>
</evidence>
<feature type="coiled-coil region" evidence="11">
    <location>
        <begin position="128"/>
        <end position="169"/>
    </location>
</feature>
<evidence type="ECO:0000256" key="4">
    <source>
        <dbReference type="ARBA" id="ARBA00023155"/>
    </source>
</evidence>
<evidence type="ECO:0000256" key="10">
    <source>
        <dbReference type="RuleBase" id="RU369038"/>
    </source>
</evidence>
<dbReference type="InterPro" id="IPR009057">
    <property type="entry name" value="Homeodomain-like_sf"/>
</dbReference>
<evidence type="ECO:0000256" key="7">
    <source>
        <dbReference type="ARBA" id="ARBA00025748"/>
    </source>
</evidence>
<comment type="caution">
    <text evidence="13">The sequence shown here is derived from an EMBL/GenBank/DDBJ whole genome shotgun (WGS) entry which is preliminary data.</text>
</comment>
<name>A0ABQ8BUF5_BRANA</name>
<dbReference type="InterPro" id="IPR017970">
    <property type="entry name" value="Homeobox_CS"/>
</dbReference>
<accession>A0ABQ8BUF5</accession>
<feature type="coiled-coil region" evidence="11">
    <location>
        <begin position="353"/>
        <end position="380"/>
    </location>
</feature>
<comment type="similarity">
    <text evidence="7 10">Belongs to the HD-ZIP homeobox family. Class I subfamily.</text>
</comment>
<reference evidence="13 14" key="1">
    <citation type="submission" date="2021-05" db="EMBL/GenBank/DDBJ databases">
        <title>Genome Assembly of Synthetic Allotetraploid Brassica napus Reveals Homoeologous Exchanges between Subgenomes.</title>
        <authorList>
            <person name="Davis J.T."/>
        </authorList>
    </citation>
    <scope>NUCLEOTIDE SEQUENCE [LARGE SCALE GENOMIC DNA]</scope>
    <source>
        <strain evidence="14">cv. Da-Ae</strain>
        <tissue evidence="13">Seedling</tissue>
    </source>
</reference>
<evidence type="ECO:0000256" key="2">
    <source>
        <dbReference type="ARBA" id="ARBA00023015"/>
    </source>
</evidence>
<dbReference type="Pfam" id="PF00046">
    <property type="entry name" value="Homeodomain"/>
    <property type="match status" value="2"/>
</dbReference>
<keyword evidence="14" id="KW-1185">Reference proteome</keyword>
<evidence type="ECO:0000256" key="8">
    <source>
        <dbReference type="PROSITE-ProRule" id="PRU00108"/>
    </source>
</evidence>